<dbReference type="Pfam" id="PF02021">
    <property type="entry name" value="UPF0102"/>
    <property type="match status" value="1"/>
</dbReference>
<evidence type="ECO:0000313" key="3">
    <source>
        <dbReference type="EMBL" id="RLE08726.1"/>
    </source>
</evidence>
<dbReference type="InterPro" id="IPR003509">
    <property type="entry name" value="UPF0102_YraN-like"/>
</dbReference>
<gene>
    <name evidence="3" type="ORF">DRZ78_00555</name>
</gene>
<dbReference type="GO" id="GO:0003676">
    <property type="term" value="F:nucleic acid binding"/>
    <property type="evidence" value="ECO:0007669"/>
    <property type="project" value="InterPro"/>
</dbReference>
<protein>
    <recommendedName>
        <fullName evidence="2">UPF0102 protein DRZ78_00555</fullName>
    </recommendedName>
</protein>
<organism evidence="3 4">
    <name type="scientific">Aerophobetes bacterium</name>
    <dbReference type="NCBI Taxonomy" id="2030807"/>
    <lineage>
        <taxon>Bacteria</taxon>
        <taxon>Candidatus Aerophobota</taxon>
    </lineage>
</organism>
<evidence type="ECO:0000313" key="4">
    <source>
        <dbReference type="Proteomes" id="UP000277457"/>
    </source>
</evidence>
<dbReference type="NCBIfam" id="TIGR00252">
    <property type="entry name" value="YraN family protein"/>
    <property type="match status" value="1"/>
</dbReference>
<evidence type="ECO:0000256" key="2">
    <source>
        <dbReference type="HAMAP-Rule" id="MF_00048"/>
    </source>
</evidence>
<dbReference type="SUPFAM" id="SSF52980">
    <property type="entry name" value="Restriction endonuclease-like"/>
    <property type="match status" value="1"/>
</dbReference>
<dbReference type="HAMAP" id="MF_00048">
    <property type="entry name" value="UPF0102"/>
    <property type="match status" value="1"/>
</dbReference>
<dbReference type="NCBIfam" id="NF009150">
    <property type="entry name" value="PRK12497.1-3"/>
    <property type="match status" value="1"/>
</dbReference>
<comment type="caution">
    <text evidence="3">The sequence shown here is derived from an EMBL/GenBank/DDBJ whole genome shotgun (WGS) entry which is preliminary data.</text>
</comment>
<dbReference type="PANTHER" id="PTHR34039">
    <property type="entry name" value="UPF0102 PROTEIN YRAN"/>
    <property type="match status" value="1"/>
</dbReference>
<comment type="similarity">
    <text evidence="1 2">Belongs to the UPF0102 family.</text>
</comment>
<dbReference type="CDD" id="cd20736">
    <property type="entry name" value="PoNe_Nuclease"/>
    <property type="match status" value="1"/>
</dbReference>
<dbReference type="EMBL" id="QMPY01000010">
    <property type="protein sequence ID" value="RLE08726.1"/>
    <property type="molecule type" value="Genomic_DNA"/>
</dbReference>
<dbReference type="AlphaFoldDB" id="A0A662D4K9"/>
<reference evidence="3 4" key="1">
    <citation type="submission" date="2018-06" db="EMBL/GenBank/DDBJ databases">
        <title>Extensive metabolic versatility and redundancy in microbially diverse, dynamic hydrothermal sediments.</title>
        <authorList>
            <person name="Dombrowski N."/>
            <person name="Teske A."/>
            <person name="Baker B.J."/>
        </authorList>
    </citation>
    <scope>NUCLEOTIDE SEQUENCE [LARGE SCALE GENOMIC DNA]</scope>
    <source>
        <strain evidence="3">B7_G13</strain>
    </source>
</reference>
<dbReference type="Proteomes" id="UP000277457">
    <property type="component" value="Unassembled WGS sequence"/>
</dbReference>
<dbReference type="InterPro" id="IPR011335">
    <property type="entry name" value="Restrct_endonuc-II-like"/>
</dbReference>
<dbReference type="InterPro" id="IPR011856">
    <property type="entry name" value="tRNA_endonuc-like_dom_sf"/>
</dbReference>
<dbReference type="NCBIfam" id="NF009154">
    <property type="entry name" value="PRK12497.3-3"/>
    <property type="match status" value="1"/>
</dbReference>
<evidence type="ECO:0000256" key="1">
    <source>
        <dbReference type="ARBA" id="ARBA00006738"/>
    </source>
</evidence>
<sequence>MADQDYKKARVLKGRFIKRGKLGRRGEAIAVSFLKKQGYKIIERNYRSKLGEIDIIAREKDNIVFVEVKTRRSDDFGLPQEAVSYRKQRRLTKIALGYLAYHRLRGMNCRFDVVGILMGRGGEVKNVELIKGAFEATY</sequence>
<accession>A0A662D4K9</accession>
<dbReference type="PANTHER" id="PTHR34039:SF1">
    <property type="entry name" value="UPF0102 PROTEIN YRAN"/>
    <property type="match status" value="1"/>
</dbReference>
<name>A0A662D4K9_UNCAE</name>
<dbReference type="Gene3D" id="3.40.1350.10">
    <property type="match status" value="1"/>
</dbReference>
<proteinExistence type="inferred from homology"/>